<keyword evidence="2" id="KW-1185">Reference proteome</keyword>
<dbReference type="Proteomes" id="UP000306753">
    <property type="component" value="Unassembled WGS sequence"/>
</dbReference>
<comment type="caution">
    <text evidence="1">The sequence shown here is derived from an EMBL/GenBank/DDBJ whole genome shotgun (WGS) entry which is preliminary data.</text>
</comment>
<sequence>MRDSVLKVFIGYDPVESVAWHVMAHSILSRSSIPVALIPVNLKNLTGIYDRPRDAKQSNEFSFTRFLTPYLSDYTGYAVFFDCDMMLRTDIAEILQAVERDPGKAVYVVKHDYEPRDDVKYLNTVQYKYPRKNWSSVVLWDCAHPSNRVVTDTYVGEASAMQLHRFQWLDDNEIGELDIRWNWLVGEYLEPPADVRNVHWTVGGPYFEEYRNADFAEEWFAEHAKMNFCLQRPK</sequence>
<name>A0A5R9QH23_9GAMM</name>
<dbReference type="SUPFAM" id="SSF53448">
    <property type="entry name" value="Nucleotide-diphospho-sugar transferases"/>
    <property type="match status" value="1"/>
</dbReference>
<dbReference type="RefSeq" id="WP_138408320.1">
    <property type="nucleotide sequence ID" value="NZ_QLAE01000013.1"/>
</dbReference>
<evidence type="ECO:0000313" key="2">
    <source>
        <dbReference type="Proteomes" id="UP000306753"/>
    </source>
</evidence>
<dbReference type="GO" id="GO:0016740">
    <property type="term" value="F:transferase activity"/>
    <property type="evidence" value="ECO:0007669"/>
    <property type="project" value="UniProtKB-KW"/>
</dbReference>
<organism evidence="1 2">
    <name type="scientific">Stutzerimonas nosocomialis</name>
    <dbReference type="NCBI Taxonomy" id="1056496"/>
    <lineage>
        <taxon>Bacteria</taxon>
        <taxon>Pseudomonadati</taxon>
        <taxon>Pseudomonadota</taxon>
        <taxon>Gammaproteobacteria</taxon>
        <taxon>Pseudomonadales</taxon>
        <taxon>Pseudomonadaceae</taxon>
        <taxon>Stutzerimonas</taxon>
    </lineage>
</organism>
<dbReference type="EMBL" id="QLAG01000005">
    <property type="protein sequence ID" value="TLX64514.1"/>
    <property type="molecule type" value="Genomic_DNA"/>
</dbReference>
<dbReference type="PANTHER" id="PTHR35105:SF2">
    <property type="entry name" value="PROTEIN CDI"/>
    <property type="match status" value="1"/>
</dbReference>
<reference evidence="1 2" key="1">
    <citation type="journal article" date="2017" name="Eur. J. Clin. Microbiol. Infect. Dis.">
        <title>Uncommonly isolated clinical Pseudomonas: identification and phylogenetic assignation.</title>
        <authorList>
            <person name="Mulet M."/>
            <person name="Gomila M."/>
            <person name="Ramirez A."/>
            <person name="Cardew S."/>
            <person name="Moore E.R."/>
            <person name="Lalucat J."/>
            <person name="Garcia-Valdes E."/>
        </authorList>
    </citation>
    <scope>NUCLEOTIDE SEQUENCE [LARGE SCALE GENOMIC DNA]</scope>
    <source>
        <strain evidence="1 2">SD129</strain>
    </source>
</reference>
<dbReference type="OrthoDB" id="583646at2"/>
<gene>
    <name evidence="1" type="ORF">DN820_05590</name>
</gene>
<evidence type="ECO:0000313" key="1">
    <source>
        <dbReference type="EMBL" id="TLX64514.1"/>
    </source>
</evidence>
<dbReference type="AlphaFoldDB" id="A0A5R9QH23"/>
<dbReference type="PANTHER" id="PTHR35105">
    <property type="entry name" value="EXPRESSED PROTEIN"/>
    <property type="match status" value="1"/>
</dbReference>
<keyword evidence="1" id="KW-0808">Transferase</keyword>
<dbReference type="InterPro" id="IPR029044">
    <property type="entry name" value="Nucleotide-diphossugar_trans"/>
</dbReference>
<dbReference type="Gene3D" id="3.90.550.10">
    <property type="entry name" value="Spore Coat Polysaccharide Biosynthesis Protein SpsA, Chain A"/>
    <property type="match status" value="1"/>
</dbReference>
<protein>
    <submittedName>
        <fullName evidence="1">Glycosyltransferase</fullName>
    </submittedName>
</protein>
<accession>A0A5R9QH23</accession>
<proteinExistence type="predicted"/>